<keyword evidence="2" id="KW-1185">Reference proteome</keyword>
<dbReference type="AlphaFoldDB" id="A0A1M6ZHA1"/>
<name>A0A1M6ZHA1_9FIRM</name>
<accession>A0A1M6ZHA1</accession>
<gene>
    <name evidence="1" type="ORF">SAMN02745138_03221</name>
</gene>
<evidence type="ECO:0000313" key="1">
    <source>
        <dbReference type="EMBL" id="SHL29820.1"/>
    </source>
</evidence>
<dbReference type="InterPro" id="IPR024787">
    <property type="entry name" value="EcsC"/>
</dbReference>
<dbReference type="GeneID" id="78176808"/>
<dbReference type="PANTHER" id="PTHR41260:SF1">
    <property type="entry name" value="PROTEIN ECSC"/>
    <property type="match status" value="1"/>
</dbReference>
<reference evidence="1 2" key="1">
    <citation type="submission" date="2016-11" db="EMBL/GenBank/DDBJ databases">
        <authorList>
            <person name="Jaros S."/>
            <person name="Januszkiewicz K."/>
            <person name="Wedrychowicz H."/>
        </authorList>
    </citation>
    <scope>NUCLEOTIDE SEQUENCE [LARGE SCALE GENOMIC DNA]</scope>
    <source>
        <strain evidence="1 2">DSM 14214</strain>
    </source>
</reference>
<dbReference type="EMBL" id="FRAH01000089">
    <property type="protein sequence ID" value="SHL29820.1"/>
    <property type="molecule type" value="Genomic_DNA"/>
</dbReference>
<evidence type="ECO:0000313" key="2">
    <source>
        <dbReference type="Proteomes" id="UP000183975"/>
    </source>
</evidence>
<dbReference type="Proteomes" id="UP000183975">
    <property type="component" value="Unassembled WGS sequence"/>
</dbReference>
<dbReference type="OrthoDB" id="1852051at2"/>
<protein>
    <submittedName>
        <fullName evidence="1">EcsC protein family protein</fullName>
    </submittedName>
</protein>
<organism evidence="1 2">
    <name type="scientific">Anaerotignum lactatifermentans DSM 14214</name>
    <dbReference type="NCBI Taxonomy" id="1121323"/>
    <lineage>
        <taxon>Bacteria</taxon>
        <taxon>Bacillati</taxon>
        <taxon>Bacillota</taxon>
        <taxon>Clostridia</taxon>
        <taxon>Lachnospirales</taxon>
        <taxon>Anaerotignaceae</taxon>
        <taxon>Anaerotignum</taxon>
    </lineage>
</organism>
<sequence length="266" mass="30072">MKIKNGIERELGKIKRKEDRFLREEPKKENEKLESVKGKIKEKIPPKLVDTLNKAFTKAFYLVFEKGTAVVEKTFRKEDLSLEFSVNDFRVQKSPTGQSVRKVDRLAKKSGLVNACITTAEGVGLGLLGVGLPDIPLFIGVLMKGLYETATSYGYSYETEAERVFLLRLIRGALASPENRKEADEEVEEWIRKNGKASMSYVFSDEIEKTAASLSMTMLTAKFIQGLPVVGAAGGLMNPVIYRKIQKYAARKYKKRYLLECQEKRV</sequence>
<dbReference type="RefSeq" id="WP_072853463.1">
    <property type="nucleotide sequence ID" value="NZ_FRAH01000089.1"/>
</dbReference>
<dbReference type="Pfam" id="PF12787">
    <property type="entry name" value="EcsC"/>
    <property type="match status" value="1"/>
</dbReference>
<proteinExistence type="predicted"/>
<dbReference type="PANTHER" id="PTHR41260">
    <property type="entry name" value="PROTEIN ECSC"/>
    <property type="match status" value="1"/>
</dbReference>